<dbReference type="GO" id="GO:0005783">
    <property type="term" value="C:endoplasmic reticulum"/>
    <property type="evidence" value="ECO:0007669"/>
    <property type="project" value="UniProtKB-SubCell"/>
</dbReference>
<feature type="region of interest" description="Disordered" evidence="14">
    <location>
        <begin position="868"/>
        <end position="907"/>
    </location>
</feature>
<keyword evidence="10" id="KW-0106">Calcium</keyword>
<dbReference type="EMBL" id="GDHC01021502">
    <property type="protein sequence ID" value="JAP97126.1"/>
    <property type="molecule type" value="Transcribed_RNA"/>
</dbReference>
<feature type="compositionally biased region" description="Basic and acidic residues" evidence="14">
    <location>
        <begin position="896"/>
        <end position="907"/>
    </location>
</feature>
<feature type="compositionally biased region" description="Basic residues" evidence="14">
    <location>
        <begin position="871"/>
        <end position="881"/>
    </location>
</feature>
<evidence type="ECO:0000256" key="5">
    <source>
        <dbReference type="ARBA" id="ARBA00008779"/>
    </source>
</evidence>
<dbReference type="InterPro" id="IPR017850">
    <property type="entry name" value="Alkaline_phosphatase_core_sf"/>
</dbReference>
<dbReference type="GO" id="GO:0005539">
    <property type="term" value="F:glycosaminoglycan binding"/>
    <property type="evidence" value="ECO:0007669"/>
    <property type="project" value="TreeGrafter"/>
</dbReference>
<evidence type="ECO:0000256" key="4">
    <source>
        <dbReference type="ARBA" id="ARBA00004348"/>
    </source>
</evidence>
<dbReference type="InterPro" id="IPR024607">
    <property type="entry name" value="Sulfatase_CS"/>
</dbReference>
<keyword evidence="11" id="KW-0333">Golgi apparatus</keyword>
<keyword evidence="9" id="KW-0256">Endoplasmic reticulum</keyword>
<feature type="domain" description="Sulfatase N-terminal" evidence="16">
    <location>
        <begin position="52"/>
        <end position="383"/>
    </location>
</feature>
<evidence type="ECO:0000313" key="18">
    <source>
        <dbReference type="EMBL" id="JAP97126.1"/>
    </source>
</evidence>
<evidence type="ECO:0000256" key="14">
    <source>
        <dbReference type="SAM" id="MobiDB-lite"/>
    </source>
</evidence>
<evidence type="ECO:0000259" key="16">
    <source>
        <dbReference type="Pfam" id="PF00884"/>
    </source>
</evidence>
<dbReference type="Pfam" id="PF00884">
    <property type="entry name" value="Sulfatase"/>
    <property type="match status" value="1"/>
</dbReference>
<dbReference type="PANTHER" id="PTHR43108">
    <property type="entry name" value="N-ACETYLGLUCOSAMINE-6-SULFATASE FAMILY MEMBER"/>
    <property type="match status" value="1"/>
</dbReference>
<dbReference type="SUPFAM" id="SSF53649">
    <property type="entry name" value="Alkaline phosphatase-like"/>
    <property type="match status" value="1"/>
</dbReference>
<dbReference type="InterPro" id="IPR000917">
    <property type="entry name" value="Sulfatase_N"/>
</dbReference>
<dbReference type="GO" id="GO:0005795">
    <property type="term" value="C:Golgi stack"/>
    <property type="evidence" value="ECO:0007669"/>
    <property type="project" value="UniProtKB-SubCell"/>
</dbReference>
<evidence type="ECO:0000256" key="15">
    <source>
        <dbReference type="SAM" id="SignalP"/>
    </source>
</evidence>
<dbReference type="InterPro" id="IPR024609">
    <property type="entry name" value="Extracellular_sulfatase_C"/>
</dbReference>
<dbReference type="PROSITE" id="PS00523">
    <property type="entry name" value="SULFATASE_1"/>
    <property type="match status" value="1"/>
</dbReference>
<dbReference type="AlphaFoldDB" id="A0A146KPA9"/>
<dbReference type="Gene3D" id="3.40.720.10">
    <property type="entry name" value="Alkaline Phosphatase, subunit A"/>
    <property type="match status" value="1"/>
</dbReference>
<evidence type="ECO:0000256" key="2">
    <source>
        <dbReference type="ARBA" id="ARBA00004240"/>
    </source>
</evidence>
<protein>
    <submittedName>
        <fullName evidence="18">Extracellular sulfatase SULF-1</fullName>
    </submittedName>
</protein>
<feature type="domain" description="Extracellular sulfatase C-terminal" evidence="17">
    <location>
        <begin position="708"/>
        <end position="796"/>
    </location>
</feature>
<accession>A0A146KPA9</accession>
<proteinExistence type="inferred from homology"/>
<comment type="similarity">
    <text evidence="5">Belongs to the sulfatase family.</text>
</comment>
<feature type="coiled-coil region" evidence="13">
    <location>
        <begin position="948"/>
        <end position="983"/>
    </location>
</feature>
<evidence type="ECO:0000256" key="10">
    <source>
        <dbReference type="ARBA" id="ARBA00022837"/>
    </source>
</evidence>
<evidence type="ECO:0000256" key="9">
    <source>
        <dbReference type="ARBA" id="ARBA00022824"/>
    </source>
</evidence>
<dbReference type="EMBL" id="GDHC01015221">
    <property type="protein sequence ID" value="JAQ03408.1"/>
    <property type="molecule type" value="Transcribed_RNA"/>
</dbReference>
<organism evidence="18">
    <name type="scientific">Lygus hesperus</name>
    <name type="common">Western plant bug</name>
    <dbReference type="NCBI Taxonomy" id="30085"/>
    <lineage>
        <taxon>Eukaryota</taxon>
        <taxon>Metazoa</taxon>
        <taxon>Ecdysozoa</taxon>
        <taxon>Arthropoda</taxon>
        <taxon>Hexapoda</taxon>
        <taxon>Insecta</taxon>
        <taxon>Pterygota</taxon>
        <taxon>Neoptera</taxon>
        <taxon>Paraneoptera</taxon>
        <taxon>Hemiptera</taxon>
        <taxon>Heteroptera</taxon>
        <taxon>Panheteroptera</taxon>
        <taxon>Cimicomorpha</taxon>
        <taxon>Miridae</taxon>
        <taxon>Mirini</taxon>
        <taxon>Lygus</taxon>
    </lineage>
</organism>
<keyword evidence="12" id="KW-0325">Glycoprotein</keyword>
<evidence type="ECO:0000256" key="13">
    <source>
        <dbReference type="SAM" id="Coils"/>
    </source>
</evidence>
<feature type="region of interest" description="Disordered" evidence="14">
    <location>
        <begin position="791"/>
        <end position="819"/>
    </location>
</feature>
<dbReference type="GO" id="GO:0009986">
    <property type="term" value="C:cell surface"/>
    <property type="evidence" value="ECO:0007669"/>
    <property type="project" value="UniProtKB-SubCell"/>
</dbReference>
<keyword evidence="6" id="KW-0479">Metal-binding</keyword>
<reference evidence="18" key="1">
    <citation type="journal article" date="2016" name="Gigascience">
        <title>De novo construction of an expanded transcriptome assembly for the western tarnished plant bug, Lygus hesperus.</title>
        <authorList>
            <person name="Tassone E.E."/>
            <person name="Geib S.M."/>
            <person name="Hall B."/>
            <person name="Fabrick J.A."/>
            <person name="Brent C.S."/>
            <person name="Hull J.J."/>
        </authorList>
    </citation>
    <scope>NUCLEOTIDE SEQUENCE</scope>
</reference>
<evidence type="ECO:0000256" key="8">
    <source>
        <dbReference type="ARBA" id="ARBA00022801"/>
    </source>
</evidence>
<dbReference type="GO" id="GO:0008449">
    <property type="term" value="F:N-acetylglucosamine-6-sulfatase activity"/>
    <property type="evidence" value="ECO:0007669"/>
    <property type="project" value="TreeGrafter"/>
</dbReference>
<gene>
    <name evidence="18" type="primary">Sulf1_2</name>
    <name evidence="19" type="synonym">Sulf1_1</name>
    <name evidence="18" type="ORF">g.84008</name>
    <name evidence="19" type="ORF">g.84011</name>
</gene>
<feature type="chain" id="PRO_5007526627" evidence="15">
    <location>
        <begin position="33"/>
        <end position="1172"/>
    </location>
</feature>
<comment type="subcellular location">
    <subcellularLocation>
        <location evidence="3">Cell surface</location>
    </subcellularLocation>
    <subcellularLocation>
        <location evidence="2">Endoplasmic reticulum</location>
    </subcellularLocation>
    <subcellularLocation>
        <location evidence="4">Golgi apparatus</location>
        <location evidence="4">Golgi stack</location>
    </subcellularLocation>
</comment>
<evidence type="ECO:0000256" key="7">
    <source>
        <dbReference type="ARBA" id="ARBA00022729"/>
    </source>
</evidence>
<dbReference type="CDD" id="cd16147">
    <property type="entry name" value="G6S"/>
    <property type="match status" value="1"/>
</dbReference>
<comment type="cofactor">
    <cofactor evidence="1">
        <name>Ca(2+)</name>
        <dbReference type="ChEBI" id="CHEBI:29108"/>
    </cofactor>
</comment>
<dbReference type="PANTHER" id="PTHR43108:SF16">
    <property type="entry name" value="EXTRACELLULAR SULFATASE SULF-1 HOMOLOG"/>
    <property type="match status" value="1"/>
</dbReference>
<keyword evidence="13" id="KW-0175">Coiled coil</keyword>
<keyword evidence="8" id="KW-0378">Hydrolase</keyword>
<feature type="signal peptide" evidence="15">
    <location>
        <begin position="1"/>
        <end position="32"/>
    </location>
</feature>
<sequence length="1172" mass="134775">GAASDGKAVASCSSVMKFLLCALVFAAGLCSAASARGKSRRQFLPTPKERRPNIVLIMTDDQDVELGSLNFMPRTLKLLRDGGAEFRHAYTTTPMCCPSRSSMLTGMYMHNHEVYTNNGNCSSAQWQATHETKTFATYLSNAGYRTGYFGKYLNKYNGSYIPPGWREWGGLIMNSRYYNYSVNLNGRKIKHGDDYFKDYYPDLIANDSVTFLRQSKQYFSRKPVMLVLGFPAPHGPEDSAPQYSDLFFNVTTHHTPSYDYAPNPDKQWILQVTGQMQPIHRQFTDLLMTKRLQTLQSVDDAVDKVYQELKALGELENTYIIYTSDHGYHLGQFGLVKGKSFPFEFDVRVPFLVRGPGIEAGTIIDELVLNIDLAPTFLDIAGVDSPDHMDGRSFLKLLNRRHKPRSKYPSKWPDTFLIESSGRRDYPDPALEAKVKESLAKIEKDINHTLPTTTGKPSEDIMRNMSDSIMPADARRTDITNEDITAGLSRYTSRGLENIDGQLDNQLLPVMGMSKMARLAVECQRPEYQPPCKPGQKWQCLPDGNRWRKHKCKLRPNPMFPPTRGKKCACFTPSGLLYMRTEPDERRYQREFLRDRYYNRDLRPTRHLRVGSRVRRQAERSGATVEYDGDHTSNAFTLHISPDDDPSKITLAPRNGHIEPKTSEEALESLSDLFKNKDIEKAIEEVLKQVERGDPSRLKRSVDTLDTHVTTIMGVLEDKISVLEVTGNHSIFKISDEGNCTVGEKGKVSCDETVYKDARAWKTSRDQLEDEIKKLKSHLEKLKEIRRHLKEKRPHHIPYDLSHEEEDEKENDDEGSTTLEVGHGVVFSSSRNVTEEEDDSFVMLTSTSTSEKPVDRMNQSVIAIVPDAPPHRKNKHRHHHNVLTEEPPSFFQPPNSKEKESRDTAYDSPREGYMSFELHDPVMVNPPPRPKQQYVPDTCFCEPDAPPYQDEKELAREARRKIKEERMRKKERKLRRKAKLESECLSEKMNCFNHDNDHWRTPPLWTEGPFCFCMNANNNTYSCIRTINATHNFLYCEFVTGLVTYYNLRIDPFEQWNRVNTLTSEEKSYLHDQLEHMKSCRGVRNCTVGSAANSFPPALPPMTKPPKRRKSNFAPSFYTHSFSRLAQHSQRNLYRNRSMNREWRRRHSGVYWKSKRRPIIFTPFEAAAVAKL</sequence>
<evidence type="ECO:0000256" key="11">
    <source>
        <dbReference type="ARBA" id="ARBA00023034"/>
    </source>
</evidence>
<evidence type="ECO:0000259" key="17">
    <source>
        <dbReference type="Pfam" id="PF12548"/>
    </source>
</evidence>
<name>A0A146KPA9_LYGHE</name>
<feature type="non-terminal residue" evidence="18">
    <location>
        <position position="1"/>
    </location>
</feature>
<dbReference type="GO" id="GO:0046872">
    <property type="term" value="F:metal ion binding"/>
    <property type="evidence" value="ECO:0007669"/>
    <property type="project" value="UniProtKB-KW"/>
</dbReference>
<dbReference type="Pfam" id="PF12548">
    <property type="entry name" value="DUF3740"/>
    <property type="match status" value="1"/>
</dbReference>
<keyword evidence="7 15" id="KW-0732">Signal</keyword>
<dbReference type="FunFam" id="3.40.720.10:FF:000050">
    <property type="entry name" value="Extracellular sulfatase SULF-1"/>
    <property type="match status" value="1"/>
</dbReference>
<evidence type="ECO:0000256" key="12">
    <source>
        <dbReference type="ARBA" id="ARBA00023180"/>
    </source>
</evidence>
<evidence type="ECO:0000256" key="6">
    <source>
        <dbReference type="ARBA" id="ARBA00022723"/>
    </source>
</evidence>
<evidence type="ECO:0000313" key="19">
    <source>
        <dbReference type="EMBL" id="JAQ03408.1"/>
    </source>
</evidence>
<feature type="compositionally biased region" description="Acidic residues" evidence="14">
    <location>
        <begin position="803"/>
        <end position="815"/>
    </location>
</feature>
<evidence type="ECO:0000256" key="1">
    <source>
        <dbReference type="ARBA" id="ARBA00001913"/>
    </source>
</evidence>
<evidence type="ECO:0000256" key="3">
    <source>
        <dbReference type="ARBA" id="ARBA00004241"/>
    </source>
</evidence>